<dbReference type="AlphaFoldDB" id="A0A934RV51"/>
<evidence type="ECO:0000313" key="1">
    <source>
        <dbReference type="EMBL" id="MBK1835041.1"/>
    </source>
</evidence>
<dbReference type="RefSeq" id="WP_200392476.1">
    <property type="nucleotide sequence ID" value="NZ_JAENIO010000038.1"/>
</dbReference>
<proteinExistence type="predicted"/>
<comment type="caution">
    <text evidence="1">The sequence shown here is derived from an EMBL/GenBank/DDBJ whole genome shotgun (WGS) entry which is preliminary data.</text>
</comment>
<dbReference type="EMBL" id="JAENIO010000038">
    <property type="protein sequence ID" value="MBK1835041.1"/>
    <property type="molecule type" value="Genomic_DNA"/>
</dbReference>
<gene>
    <name evidence="1" type="ORF">JIN78_13300</name>
</gene>
<reference evidence="1" key="1">
    <citation type="submission" date="2021-01" db="EMBL/GenBank/DDBJ databases">
        <title>Modified the classification status of verrucomicrobia.</title>
        <authorList>
            <person name="Feng X."/>
        </authorList>
    </citation>
    <scope>NUCLEOTIDE SEQUENCE</scope>
    <source>
        <strain evidence="1">KCTC 12986</strain>
    </source>
</reference>
<accession>A0A934RV51</accession>
<protein>
    <submittedName>
        <fullName evidence="1">Uncharacterized protein</fullName>
    </submittedName>
</protein>
<sequence>MSTLTPKAGCPGLPKAFLEDPRIAFVDLGENQGCAPGTRYWVELRSGFVFDGYDSGTKSFCTVRDFKNTRIVKGGGQ</sequence>
<name>A0A934RV51_9BACT</name>
<keyword evidence="2" id="KW-1185">Reference proteome</keyword>
<dbReference type="Proteomes" id="UP000604083">
    <property type="component" value="Unassembled WGS sequence"/>
</dbReference>
<evidence type="ECO:0000313" key="2">
    <source>
        <dbReference type="Proteomes" id="UP000604083"/>
    </source>
</evidence>
<organism evidence="1 2">
    <name type="scientific">Roseibacillus ishigakijimensis</name>
    <dbReference type="NCBI Taxonomy" id="454146"/>
    <lineage>
        <taxon>Bacteria</taxon>
        <taxon>Pseudomonadati</taxon>
        <taxon>Verrucomicrobiota</taxon>
        <taxon>Verrucomicrobiia</taxon>
        <taxon>Verrucomicrobiales</taxon>
        <taxon>Verrucomicrobiaceae</taxon>
        <taxon>Roseibacillus</taxon>
    </lineage>
</organism>